<keyword evidence="1" id="KW-0285">Flavoprotein</keyword>
<name>A0A385Z5D0_9PSED</name>
<dbReference type="Gene3D" id="3.20.20.70">
    <property type="entry name" value="Aldolase class I"/>
    <property type="match status" value="1"/>
</dbReference>
<accession>A0A385Z5D0</accession>
<dbReference type="Proteomes" id="UP000265560">
    <property type="component" value="Chromosome"/>
</dbReference>
<dbReference type="PANTHER" id="PTHR43656:SF2">
    <property type="entry name" value="BINDING OXIDOREDUCTASE, PUTATIVE (AFU_ORTHOLOGUE AFUA_2G08260)-RELATED"/>
    <property type="match status" value="1"/>
</dbReference>
<dbReference type="PANTHER" id="PTHR43656">
    <property type="entry name" value="BINDING OXIDOREDUCTASE, PUTATIVE (AFU_ORTHOLOGUE AFUA_2G08260)-RELATED"/>
    <property type="match status" value="1"/>
</dbReference>
<protein>
    <submittedName>
        <fullName evidence="4">NADH:flavin oxidoreductase</fullName>
    </submittedName>
</protein>
<evidence type="ECO:0000259" key="3">
    <source>
        <dbReference type="Pfam" id="PF00724"/>
    </source>
</evidence>
<gene>
    <name evidence="4" type="ORF">D3880_17135</name>
</gene>
<dbReference type="Pfam" id="PF00724">
    <property type="entry name" value="Oxidored_FMN"/>
    <property type="match status" value="1"/>
</dbReference>
<evidence type="ECO:0000256" key="1">
    <source>
        <dbReference type="ARBA" id="ARBA00022630"/>
    </source>
</evidence>
<organism evidence="4 5">
    <name type="scientific">Pseudomonas cavernae</name>
    <dbReference type="NCBI Taxonomy" id="2320867"/>
    <lineage>
        <taxon>Bacteria</taxon>
        <taxon>Pseudomonadati</taxon>
        <taxon>Pseudomonadota</taxon>
        <taxon>Gammaproteobacteria</taxon>
        <taxon>Pseudomonadales</taxon>
        <taxon>Pseudomonadaceae</taxon>
        <taxon>Pseudomonas</taxon>
    </lineage>
</organism>
<dbReference type="GO" id="GO:0010181">
    <property type="term" value="F:FMN binding"/>
    <property type="evidence" value="ECO:0007669"/>
    <property type="project" value="InterPro"/>
</dbReference>
<proteinExistence type="predicted"/>
<dbReference type="InterPro" id="IPR001155">
    <property type="entry name" value="OxRdtase_FMN_N"/>
</dbReference>
<evidence type="ECO:0000313" key="5">
    <source>
        <dbReference type="Proteomes" id="UP000265560"/>
    </source>
</evidence>
<dbReference type="GO" id="GO:0016491">
    <property type="term" value="F:oxidoreductase activity"/>
    <property type="evidence" value="ECO:0007669"/>
    <property type="project" value="UniProtKB-KW"/>
</dbReference>
<dbReference type="SUPFAM" id="SSF51395">
    <property type="entry name" value="FMN-linked oxidoreductases"/>
    <property type="match status" value="1"/>
</dbReference>
<keyword evidence="5" id="KW-1185">Reference proteome</keyword>
<reference evidence="5" key="1">
    <citation type="submission" date="2018-09" db="EMBL/GenBank/DDBJ databases">
        <authorList>
            <person name="Zhu H."/>
        </authorList>
    </citation>
    <scope>NUCLEOTIDE SEQUENCE [LARGE SCALE GENOMIC DNA]</scope>
    <source>
        <strain evidence="5">K2W31S-8</strain>
    </source>
</reference>
<dbReference type="InterPro" id="IPR013785">
    <property type="entry name" value="Aldolase_TIM"/>
</dbReference>
<dbReference type="AlphaFoldDB" id="A0A385Z5D0"/>
<feature type="domain" description="NADH:flavin oxidoreductase/NADH oxidase N-terminal" evidence="3">
    <location>
        <begin position="12"/>
        <end position="370"/>
    </location>
</feature>
<dbReference type="RefSeq" id="WP_119894629.1">
    <property type="nucleotide sequence ID" value="NZ_CP032419.1"/>
</dbReference>
<keyword evidence="2" id="KW-0560">Oxidoreductase</keyword>
<evidence type="ECO:0000313" key="4">
    <source>
        <dbReference type="EMBL" id="AYC33974.1"/>
    </source>
</evidence>
<dbReference type="KEGG" id="pcav:D3880_17135"/>
<dbReference type="OrthoDB" id="8523426at2"/>
<evidence type="ECO:0000256" key="2">
    <source>
        <dbReference type="ARBA" id="ARBA00023002"/>
    </source>
</evidence>
<sequence>MPNNKDLPVSPFSPLTIGPLTLRNRFIKSATNEGSAPGGVPSKRLVQFHESMAAGGTGMTTLAYCAVSPDGRTLPNQIVLDRDTQPHLRVLTDAVHRQGAAASAQITHGGCFTFLKPQQAPRPLSSSSGFNKVGLMSGMLRKQAMSEADIQQIADDFVRGARLAREAGFDAVELHMGHGYLLSQFVSPLYNKRRDQYGGNLENRLRFPSLVLRRVLDAVGKDLAVVCKYSITEGARGGHTAEDGAAIAQILEREGAHLLVLSAGMNVESITTMFGSSFPKENRVSSNNPIMAAAMFIQSLTAPKVDFRELYLLEHARKVRAAVKMPLAYLGGAKSLQSIEQVLGEGFDAVTMGRVLIAEPDYVNKLEAGTSRDSICTSCNRCVAMMYTPGGTSCVLGQPGDAQLNAQPAALI</sequence>
<dbReference type="EMBL" id="CP032419">
    <property type="protein sequence ID" value="AYC33974.1"/>
    <property type="molecule type" value="Genomic_DNA"/>
</dbReference>
<dbReference type="CDD" id="cd02803">
    <property type="entry name" value="OYE_like_FMN_family"/>
    <property type="match status" value="1"/>
</dbReference>
<dbReference type="InterPro" id="IPR051799">
    <property type="entry name" value="NADH_flavin_oxidoreductase"/>
</dbReference>